<feature type="domain" description="Dynamin-type G" evidence="5">
    <location>
        <begin position="38"/>
        <end position="324"/>
    </location>
</feature>
<dbReference type="EMBL" id="KZ805342">
    <property type="protein sequence ID" value="PVI02488.1"/>
    <property type="molecule type" value="Genomic_DNA"/>
</dbReference>
<dbReference type="GO" id="GO:0006897">
    <property type="term" value="P:endocytosis"/>
    <property type="evidence" value="ECO:0007669"/>
    <property type="project" value="TreeGrafter"/>
</dbReference>
<dbReference type="STRING" id="97972.A0A2V1DVW1"/>
<keyword evidence="7" id="KW-1185">Reference proteome</keyword>
<evidence type="ECO:0000256" key="1">
    <source>
        <dbReference type="ARBA" id="ARBA00022741"/>
    </source>
</evidence>
<reference evidence="6 7" key="1">
    <citation type="journal article" date="2018" name="Sci. Rep.">
        <title>Comparative genomics provides insights into the lifestyle and reveals functional heterogeneity of dark septate endophytic fungi.</title>
        <authorList>
            <person name="Knapp D.G."/>
            <person name="Nemeth J.B."/>
            <person name="Barry K."/>
            <person name="Hainaut M."/>
            <person name="Henrissat B."/>
            <person name="Johnson J."/>
            <person name="Kuo A."/>
            <person name="Lim J.H.P."/>
            <person name="Lipzen A."/>
            <person name="Nolan M."/>
            <person name="Ohm R.A."/>
            <person name="Tamas L."/>
            <person name="Grigoriev I.V."/>
            <person name="Spatafora J.W."/>
            <person name="Nagy L.G."/>
            <person name="Kovacs G.M."/>
        </authorList>
    </citation>
    <scope>NUCLEOTIDE SEQUENCE [LARGE SCALE GENOMIC DNA]</scope>
    <source>
        <strain evidence="6 7">DSE2036</strain>
    </source>
</reference>
<dbReference type="InterPro" id="IPR000375">
    <property type="entry name" value="Dynamin_stalk"/>
</dbReference>
<dbReference type="InterPro" id="IPR003130">
    <property type="entry name" value="GED"/>
</dbReference>
<dbReference type="PROSITE" id="PS51718">
    <property type="entry name" value="G_DYNAMIN_2"/>
    <property type="match status" value="1"/>
</dbReference>
<evidence type="ECO:0000313" key="6">
    <source>
        <dbReference type="EMBL" id="PVI02488.1"/>
    </source>
</evidence>
<name>A0A2V1DVW1_9PLEO</name>
<dbReference type="InterPro" id="IPR027417">
    <property type="entry name" value="P-loop_NTPase"/>
</dbReference>
<dbReference type="GO" id="GO:0048312">
    <property type="term" value="P:intracellular distribution of mitochondria"/>
    <property type="evidence" value="ECO:0007669"/>
    <property type="project" value="TreeGrafter"/>
</dbReference>
<sequence>MASNTTESNFLDQLQSPEQIQLLDTIDKLRNQGLRDHNISLPQLIVCGDQSSGKSSVLEGVTRLRFPTKEGTCTTFATELILRKNSVVSIFCTITPSKNRNAAQKEQLTTFQRTYSSPDAFDFPALIDDARECMASSSGAKGNTFFEDVLQIKYSGPDLPSLTIVDLPGIIHSHPTEPQAPRIIRNLVQRYMQDEKSIILAVINATADQENQSVLQYVQKHDSSKSRTLGIITKPDKIEEGSEDEQKFLQLSRNERTVYRLGWHVVRNRGYKEREQTDDERDESERQFFKTGVWASLPRNNVGIEKLREKLSNLLLQHIRSELPSLTGAIHNAITTTETSLKVLGNPRDEPHQQRIFLVNKAGKFKKLTDDALRGIYTDPFFAPTSSDRVPPARLRTEVQNLNLAFSHAMYNKGHQYQILEEAGFVGNDDFDMQFFSTSAKDNFEEFPSPTEIKRSRFLKHIEEQIKTSRQSGLLYLVNNGVIGHVFRQQSKPWEAIAQKHLQDVCDAVNLYIQECLSSTMDENTYHGLMRELIQPELERRQKRLDEKLQELLVPYKCREPISYDPTFSQDLYQLRIKRHLKGAQQNGGVNGATMKGSSLSQLLTKSTDDDYTSNEILDMMDTYYRKSISVYISNVTVLAIENCLITDLPSLLNPELVLEMNEDTLAAIAAESTEVRDERAELKSRLEVLQAGKRTLDEQVRKSGKNVYSKTSRPQRRSSSPSTPEAMRPRTPVSVHVTSEDEVDNLSSSFHKINVTPTTAKMAEKNPYLQQQRMPLTPPKSPRRTTTPPGSPRMKTTPSRERLNWPKNMMATVEDAADWEL</sequence>
<dbReference type="GO" id="GO:0003924">
    <property type="term" value="F:GTPase activity"/>
    <property type="evidence" value="ECO:0007669"/>
    <property type="project" value="InterPro"/>
</dbReference>
<dbReference type="InterPro" id="IPR022812">
    <property type="entry name" value="Dynamin"/>
</dbReference>
<dbReference type="GO" id="GO:0000266">
    <property type="term" value="P:mitochondrial fission"/>
    <property type="evidence" value="ECO:0007669"/>
    <property type="project" value="TreeGrafter"/>
</dbReference>
<dbReference type="AlphaFoldDB" id="A0A2V1DVW1"/>
<dbReference type="InterPro" id="IPR020850">
    <property type="entry name" value="GED_dom"/>
</dbReference>
<keyword evidence="1" id="KW-0547">Nucleotide-binding</keyword>
<dbReference type="PRINTS" id="PR00195">
    <property type="entry name" value="DYNAMIN"/>
</dbReference>
<dbReference type="FunFam" id="3.40.50.300:FF:001425">
    <property type="entry name" value="Dynamin GTPase, putative"/>
    <property type="match status" value="1"/>
</dbReference>
<dbReference type="GO" id="GO:0016020">
    <property type="term" value="C:membrane"/>
    <property type="evidence" value="ECO:0007669"/>
    <property type="project" value="TreeGrafter"/>
</dbReference>
<dbReference type="InterPro" id="IPR030381">
    <property type="entry name" value="G_DYNAMIN_dom"/>
</dbReference>
<dbReference type="GO" id="GO:0005874">
    <property type="term" value="C:microtubule"/>
    <property type="evidence" value="ECO:0007669"/>
    <property type="project" value="TreeGrafter"/>
</dbReference>
<dbReference type="GO" id="GO:0008017">
    <property type="term" value="F:microtubule binding"/>
    <property type="evidence" value="ECO:0007669"/>
    <property type="project" value="TreeGrafter"/>
</dbReference>
<dbReference type="OrthoDB" id="415706at2759"/>
<evidence type="ECO:0008006" key="8">
    <source>
        <dbReference type="Google" id="ProtNLM"/>
    </source>
</evidence>
<dbReference type="Proteomes" id="UP000244855">
    <property type="component" value="Unassembled WGS sequence"/>
</dbReference>
<dbReference type="GO" id="GO:0005739">
    <property type="term" value="C:mitochondrion"/>
    <property type="evidence" value="ECO:0007669"/>
    <property type="project" value="TreeGrafter"/>
</dbReference>
<feature type="compositionally biased region" description="Low complexity" evidence="3">
    <location>
        <begin position="710"/>
        <end position="725"/>
    </location>
</feature>
<dbReference type="InterPro" id="IPR001401">
    <property type="entry name" value="Dynamin_GTPase"/>
</dbReference>
<dbReference type="InterPro" id="IPR045063">
    <property type="entry name" value="Dynamin_N"/>
</dbReference>
<dbReference type="PROSITE" id="PS51388">
    <property type="entry name" value="GED"/>
    <property type="match status" value="1"/>
</dbReference>
<evidence type="ECO:0000256" key="3">
    <source>
        <dbReference type="SAM" id="MobiDB-lite"/>
    </source>
</evidence>
<dbReference type="Pfam" id="PF01031">
    <property type="entry name" value="Dynamin_M"/>
    <property type="match status" value="1"/>
</dbReference>
<evidence type="ECO:0000256" key="2">
    <source>
        <dbReference type="ARBA" id="ARBA00023134"/>
    </source>
</evidence>
<dbReference type="Gene3D" id="3.40.50.300">
    <property type="entry name" value="P-loop containing nucleotide triphosphate hydrolases"/>
    <property type="match status" value="1"/>
</dbReference>
<evidence type="ECO:0000259" key="5">
    <source>
        <dbReference type="PROSITE" id="PS51718"/>
    </source>
</evidence>
<organism evidence="6 7">
    <name type="scientific">Periconia macrospinosa</name>
    <dbReference type="NCBI Taxonomy" id="97972"/>
    <lineage>
        <taxon>Eukaryota</taxon>
        <taxon>Fungi</taxon>
        <taxon>Dikarya</taxon>
        <taxon>Ascomycota</taxon>
        <taxon>Pezizomycotina</taxon>
        <taxon>Dothideomycetes</taxon>
        <taxon>Pleosporomycetidae</taxon>
        <taxon>Pleosporales</taxon>
        <taxon>Massarineae</taxon>
        <taxon>Periconiaceae</taxon>
        <taxon>Periconia</taxon>
    </lineage>
</organism>
<dbReference type="GO" id="GO:0005525">
    <property type="term" value="F:GTP binding"/>
    <property type="evidence" value="ECO:0007669"/>
    <property type="project" value="InterPro"/>
</dbReference>
<dbReference type="SUPFAM" id="SSF52540">
    <property type="entry name" value="P-loop containing nucleoside triphosphate hydrolases"/>
    <property type="match status" value="1"/>
</dbReference>
<proteinExistence type="predicted"/>
<gene>
    <name evidence="6" type="ORF">DM02DRAFT_670488</name>
</gene>
<dbReference type="PANTHER" id="PTHR11566:SF149">
    <property type="entry name" value="GTPASE, PUTATIVE (AFU_ORTHOLOGUE AFUA_6G11890)-RELATED"/>
    <property type="match status" value="1"/>
</dbReference>
<evidence type="ECO:0000313" key="7">
    <source>
        <dbReference type="Proteomes" id="UP000244855"/>
    </source>
</evidence>
<protein>
    <recommendedName>
        <fullName evidence="8">P-loop containing nucleoside triphosphate hydrolase protein</fullName>
    </recommendedName>
</protein>
<dbReference type="GO" id="GO:0016559">
    <property type="term" value="P:peroxisome fission"/>
    <property type="evidence" value="ECO:0007669"/>
    <property type="project" value="TreeGrafter"/>
</dbReference>
<dbReference type="PANTHER" id="PTHR11566">
    <property type="entry name" value="DYNAMIN"/>
    <property type="match status" value="1"/>
</dbReference>
<dbReference type="Pfam" id="PF00350">
    <property type="entry name" value="Dynamin_N"/>
    <property type="match status" value="1"/>
</dbReference>
<accession>A0A2V1DVW1</accession>
<dbReference type="SMART" id="SM00053">
    <property type="entry name" value="DYNc"/>
    <property type="match status" value="1"/>
</dbReference>
<keyword evidence="2" id="KW-0342">GTP-binding</keyword>
<dbReference type="CDD" id="cd08771">
    <property type="entry name" value="DLP_1"/>
    <property type="match status" value="1"/>
</dbReference>
<evidence type="ECO:0000259" key="4">
    <source>
        <dbReference type="PROSITE" id="PS51388"/>
    </source>
</evidence>
<feature type="region of interest" description="Disordered" evidence="3">
    <location>
        <begin position="698"/>
        <end position="822"/>
    </location>
</feature>
<feature type="domain" description="GED" evidence="4">
    <location>
        <begin position="614"/>
        <end position="705"/>
    </location>
</feature>
<feature type="compositionally biased region" description="Polar residues" evidence="3">
    <location>
        <begin position="746"/>
        <end position="760"/>
    </location>
</feature>
<dbReference type="Pfam" id="PF02212">
    <property type="entry name" value="GED"/>
    <property type="match status" value="1"/>
</dbReference>